<keyword evidence="2" id="KW-1185">Reference proteome</keyword>
<protein>
    <submittedName>
        <fullName evidence="1">Uncharacterized protein</fullName>
    </submittedName>
</protein>
<reference evidence="1 2" key="1">
    <citation type="journal article" date="2024" name="G3 (Bethesda)">
        <title>Genome assembly of Hibiscus sabdariffa L. provides insights into metabolisms of medicinal natural products.</title>
        <authorList>
            <person name="Kim T."/>
        </authorList>
    </citation>
    <scope>NUCLEOTIDE SEQUENCE [LARGE SCALE GENOMIC DNA]</scope>
    <source>
        <strain evidence="1">TK-2024</strain>
        <tissue evidence="1">Old leaves</tissue>
    </source>
</reference>
<evidence type="ECO:0000313" key="2">
    <source>
        <dbReference type="Proteomes" id="UP001396334"/>
    </source>
</evidence>
<organism evidence="1 2">
    <name type="scientific">Hibiscus sabdariffa</name>
    <name type="common">roselle</name>
    <dbReference type="NCBI Taxonomy" id="183260"/>
    <lineage>
        <taxon>Eukaryota</taxon>
        <taxon>Viridiplantae</taxon>
        <taxon>Streptophyta</taxon>
        <taxon>Embryophyta</taxon>
        <taxon>Tracheophyta</taxon>
        <taxon>Spermatophyta</taxon>
        <taxon>Magnoliopsida</taxon>
        <taxon>eudicotyledons</taxon>
        <taxon>Gunneridae</taxon>
        <taxon>Pentapetalae</taxon>
        <taxon>rosids</taxon>
        <taxon>malvids</taxon>
        <taxon>Malvales</taxon>
        <taxon>Malvaceae</taxon>
        <taxon>Malvoideae</taxon>
        <taxon>Hibiscus</taxon>
    </lineage>
</organism>
<sequence>MIIQSNVPKFKKQHEYTDGRISHAQLVLFEFGKPYFPPLLLLLLLLLLREKPLLLSINPICSQAPAAVNASIPLPLAGSLENGYQLGR</sequence>
<evidence type="ECO:0000313" key="1">
    <source>
        <dbReference type="EMBL" id="KAK9037053.1"/>
    </source>
</evidence>
<gene>
    <name evidence="1" type="ORF">V6N11_021975</name>
</gene>
<comment type="caution">
    <text evidence="1">The sequence shown here is derived from an EMBL/GenBank/DDBJ whole genome shotgun (WGS) entry which is preliminary data.</text>
</comment>
<dbReference type="EMBL" id="JBBPBN010000005">
    <property type="protein sequence ID" value="KAK9037053.1"/>
    <property type="molecule type" value="Genomic_DNA"/>
</dbReference>
<proteinExistence type="predicted"/>
<accession>A0ABR2THT8</accession>
<name>A0ABR2THT8_9ROSI</name>
<dbReference type="Proteomes" id="UP001396334">
    <property type="component" value="Unassembled WGS sequence"/>
</dbReference>